<keyword evidence="3" id="KW-1185">Reference proteome</keyword>
<dbReference type="EMBL" id="LGRX02001991">
    <property type="protein sequence ID" value="KAK3285040.1"/>
    <property type="molecule type" value="Genomic_DNA"/>
</dbReference>
<proteinExistence type="predicted"/>
<feature type="region of interest" description="Disordered" evidence="1">
    <location>
        <begin position="164"/>
        <end position="189"/>
    </location>
</feature>
<dbReference type="Proteomes" id="UP001190700">
    <property type="component" value="Unassembled WGS sequence"/>
</dbReference>
<evidence type="ECO:0000313" key="3">
    <source>
        <dbReference type="Proteomes" id="UP001190700"/>
    </source>
</evidence>
<sequence>MSHLELEPESDERTDVQSERGSRIKPSRSLSGREYLKHLMDTWDDDPELFAPSLDDMGKTEPIAPPQSEELDDMRKPQPIAPPISEEPPPTAPTSPRQDDELDDMLITFEDVMELVAVTTTVARYPLSLGATTFGTQSDLVKYFIQALQERLAERDEEILSLLKDAPPTEDTPEDAPSGIPLRGDGSQLEPAQTLPYQVAPPGAYAKNVPASPVGAVASVDAPGSSAVEISPSAQAHAPGVSSTIPGATGSGVISTANTAVPTATGAGSVPSEPTVGAARWKRAYSLAMRPTNSHRYQALGHRLKVFLRLLIQHISVDERFSSMNINFFHDFRQPPNPAGHWNKAERAMKRGKSSSTDTAYNVTPRYSQNFPNAKVISILNILFQNTRYQEGSLGKAFEKKLLRNGEVVLPRSLGMTDAVQRLSETLVDEMPTVRHKKQVKAMGDHEFEACKKLICDSIVVHNLEEIEQNVRAVSPQVVAHRMEETFREYGARSTRSHEDHSL</sequence>
<accession>A0AAE0GV69</accession>
<protein>
    <submittedName>
        <fullName evidence="2">Uncharacterized protein</fullName>
    </submittedName>
</protein>
<name>A0AAE0GV69_9CHLO</name>
<feature type="compositionally biased region" description="Basic and acidic residues" evidence="1">
    <location>
        <begin position="1"/>
        <end position="22"/>
    </location>
</feature>
<feature type="region of interest" description="Disordered" evidence="1">
    <location>
        <begin position="1"/>
        <end position="31"/>
    </location>
</feature>
<feature type="compositionally biased region" description="Pro residues" evidence="1">
    <location>
        <begin position="79"/>
        <end position="93"/>
    </location>
</feature>
<dbReference type="AlphaFoldDB" id="A0AAE0GV69"/>
<reference evidence="2 3" key="1">
    <citation type="journal article" date="2015" name="Genome Biol. Evol.">
        <title>Comparative Genomics of a Bacterivorous Green Alga Reveals Evolutionary Causalities and Consequences of Phago-Mixotrophic Mode of Nutrition.</title>
        <authorList>
            <person name="Burns J.A."/>
            <person name="Paasch A."/>
            <person name="Narechania A."/>
            <person name="Kim E."/>
        </authorList>
    </citation>
    <scope>NUCLEOTIDE SEQUENCE [LARGE SCALE GENOMIC DNA]</scope>
    <source>
        <strain evidence="2 3">PLY_AMNH</strain>
    </source>
</reference>
<evidence type="ECO:0000313" key="2">
    <source>
        <dbReference type="EMBL" id="KAK3285040.1"/>
    </source>
</evidence>
<feature type="region of interest" description="Disordered" evidence="1">
    <location>
        <begin position="44"/>
        <end position="99"/>
    </location>
</feature>
<organism evidence="2 3">
    <name type="scientific">Cymbomonas tetramitiformis</name>
    <dbReference type="NCBI Taxonomy" id="36881"/>
    <lineage>
        <taxon>Eukaryota</taxon>
        <taxon>Viridiplantae</taxon>
        <taxon>Chlorophyta</taxon>
        <taxon>Pyramimonadophyceae</taxon>
        <taxon>Pyramimonadales</taxon>
        <taxon>Pyramimonadaceae</taxon>
        <taxon>Cymbomonas</taxon>
    </lineage>
</organism>
<comment type="caution">
    <text evidence="2">The sequence shown here is derived from an EMBL/GenBank/DDBJ whole genome shotgun (WGS) entry which is preliminary data.</text>
</comment>
<gene>
    <name evidence="2" type="ORF">CYMTET_7338</name>
</gene>
<evidence type="ECO:0000256" key="1">
    <source>
        <dbReference type="SAM" id="MobiDB-lite"/>
    </source>
</evidence>